<evidence type="ECO:0000313" key="5">
    <source>
        <dbReference type="Proteomes" id="UP000238288"/>
    </source>
</evidence>
<dbReference type="RefSeq" id="WP_058549312.1">
    <property type="nucleotide sequence ID" value="NZ_AQGW01000013.1"/>
</dbReference>
<accession>A0A2K4XD06</accession>
<feature type="chain" id="PRO_5014323109" description="Lipoprotein" evidence="2">
    <location>
        <begin position="19"/>
        <end position="135"/>
    </location>
</feature>
<keyword evidence="2" id="KW-0732">Signal</keyword>
<evidence type="ECO:0000256" key="2">
    <source>
        <dbReference type="SAM" id="SignalP"/>
    </source>
</evidence>
<name>A0A2K4XD06_PSEVC</name>
<evidence type="ECO:0000256" key="1">
    <source>
        <dbReference type="SAM" id="MobiDB-lite"/>
    </source>
</evidence>
<evidence type="ECO:0000313" key="4">
    <source>
        <dbReference type="EMBL" id="SOU42199.1"/>
    </source>
</evidence>
<evidence type="ECO:0000313" key="6">
    <source>
        <dbReference type="Proteomes" id="UP000615003"/>
    </source>
</evidence>
<feature type="region of interest" description="Disordered" evidence="1">
    <location>
        <begin position="55"/>
        <end position="74"/>
    </location>
</feature>
<sequence length="135" mass="15509">MKKSVLALMVLLAGCATNDEPPFEINNKQFHEKQDEQGNKLFAYVVSVKAKHRSNINLDDGGGRGGKNRPSRSDVKRYIEQEHFEESSVLKLQLEDQAVELLNEELKSRNYCPNKHEVNEVLWRDLSVQLRGRCL</sequence>
<dbReference type="OrthoDB" id="6313013at2"/>
<dbReference type="PROSITE" id="PS51257">
    <property type="entry name" value="PROKAR_LIPOPROTEIN"/>
    <property type="match status" value="1"/>
</dbReference>
<keyword evidence="6" id="KW-1185">Reference proteome</keyword>
<dbReference type="EMBL" id="LT965928">
    <property type="protein sequence ID" value="SOU42199.1"/>
    <property type="molecule type" value="Genomic_DNA"/>
</dbReference>
<dbReference type="Proteomes" id="UP000615003">
    <property type="component" value="Unassembled WGS sequence"/>
</dbReference>
<gene>
    <name evidence="4" type="ORF">PCAR9_A31403</name>
    <name evidence="3" type="ORF">PCARR_a2789</name>
</gene>
<dbReference type="AlphaFoldDB" id="A0A2K4XD06"/>
<organism evidence="4 5">
    <name type="scientific">Pseudoalteromonas carrageenovora IAM 12662</name>
    <dbReference type="NCBI Taxonomy" id="1314868"/>
    <lineage>
        <taxon>Bacteria</taxon>
        <taxon>Pseudomonadati</taxon>
        <taxon>Pseudomonadota</taxon>
        <taxon>Gammaproteobacteria</taxon>
        <taxon>Alteromonadales</taxon>
        <taxon>Pseudoalteromonadaceae</taxon>
        <taxon>Pseudoalteromonas</taxon>
    </lineage>
</organism>
<protein>
    <recommendedName>
        <fullName evidence="7">Lipoprotein</fullName>
    </recommendedName>
</protein>
<dbReference type="GeneID" id="93664897"/>
<reference evidence="3 6" key="1">
    <citation type="submission" date="2015-06" db="EMBL/GenBank/DDBJ databases">
        <title>Genome sequence of Pseudoalteromonas carrageenovora.</title>
        <authorList>
            <person name="Xie B.-B."/>
            <person name="Rong J.-C."/>
            <person name="Qin Q.-L."/>
            <person name="Zhang Y.-Z."/>
        </authorList>
    </citation>
    <scope>NUCLEOTIDE SEQUENCE [LARGE SCALE GENOMIC DNA]</scope>
    <source>
        <strain evidence="3 6">IAM 12662</strain>
    </source>
</reference>
<evidence type="ECO:0008006" key="7">
    <source>
        <dbReference type="Google" id="ProtNLM"/>
    </source>
</evidence>
<dbReference type="EMBL" id="AQGW01000013">
    <property type="protein sequence ID" value="MBE0381068.1"/>
    <property type="molecule type" value="Genomic_DNA"/>
</dbReference>
<reference evidence="4 5" key="2">
    <citation type="submission" date="2017-11" db="EMBL/GenBank/DDBJ databases">
        <authorList>
            <person name="Han C.G."/>
        </authorList>
    </citation>
    <scope>NUCLEOTIDE SEQUENCE [LARGE SCALE GENOMIC DNA]</scope>
    <source>
        <strain evidence="5">ATCC 43555</strain>
        <strain evidence="4">ATCC43555</strain>
    </source>
</reference>
<dbReference type="Proteomes" id="UP000238288">
    <property type="component" value="Chromosome PCAR9a"/>
</dbReference>
<proteinExistence type="predicted"/>
<feature type="signal peptide" evidence="2">
    <location>
        <begin position="1"/>
        <end position="18"/>
    </location>
</feature>
<evidence type="ECO:0000313" key="3">
    <source>
        <dbReference type="EMBL" id="MBE0381068.1"/>
    </source>
</evidence>